<dbReference type="Proteomes" id="UP001066276">
    <property type="component" value="Chromosome 6"/>
</dbReference>
<dbReference type="EMBL" id="JANPWB010000010">
    <property type="protein sequence ID" value="KAJ1142285.1"/>
    <property type="molecule type" value="Genomic_DNA"/>
</dbReference>
<dbReference type="AlphaFoldDB" id="A0AAV7QSZ3"/>
<evidence type="ECO:0000313" key="2">
    <source>
        <dbReference type="Proteomes" id="UP001066276"/>
    </source>
</evidence>
<name>A0AAV7QSZ3_PLEWA</name>
<organism evidence="1 2">
    <name type="scientific">Pleurodeles waltl</name>
    <name type="common">Iberian ribbed newt</name>
    <dbReference type="NCBI Taxonomy" id="8319"/>
    <lineage>
        <taxon>Eukaryota</taxon>
        <taxon>Metazoa</taxon>
        <taxon>Chordata</taxon>
        <taxon>Craniata</taxon>
        <taxon>Vertebrata</taxon>
        <taxon>Euteleostomi</taxon>
        <taxon>Amphibia</taxon>
        <taxon>Batrachia</taxon>
        <taxon>Caudata</taxon>
        <taxon>Salamandroidea</taxon>
        <taxon>Salamandridae</taxon>
        <taxon>Pleurodelinae</taxon>
        <taxon>Pleurodeles</taxon>
    </lineage>
</organism>
<comment type="caution">
    <text evidence="1">The sequence shown here is derived from an EMBL/GenBank/DDBJ whole genome shotgun (WGS) entry which is preliminary data.</text>
</comment>
<sequence length="241" mass="27019">MKVVKPKGHTQTQSNKMDKYAVTWPAVVNNGGGEDTSEVVEPLLGTIMVAIQDLKNSLEPKLDAVTVDVKLLRADFCKMSEKVTSAELHINLLQSTSKKLEDQFQYLTKQQALMAARLEDLEGRRRNNIQVVGVPEGAEGPSMDLFLEDLIVNTLCPKCLSKFFSIEQAHRSLMPLPKPGAMSRTIIPRVFNHRDVILLAARTQGDLTYENATIQFFPDFTLQVQLQRFDEVKKLGQVQGH</sequence>
<gene>
    <name evidence="1" type="ORF">NDU88_008612</name>
</gene>
<dbReference type="Gene3D" id="3.30.70.1820">
    <property type="entry name" value="L1 transposable element, RRM domain"/>
    <property type="match status" value="1"/>
</dbReference>
<dbReference type="PANTHER" id="PTHR11505">
    <property type="entry name" value="L1 TRANSPOSABLE ELEMENT-RELATED"/>
    <property type="match status" value="1"/>
</dbReference>
<proteinExistence type="predicted"/>
<keyword evidence="2" id="KW-1185">Reference proteome</keyword>
<protein>
    <submittedName>
        <fullName evidence="1">Uncharacterized protein</fullName>
    </submittedName>
</protein>
<dbReference type="InterPro" id="IPR004244">
    <property type="entry name" value="Transposase_22"/>
</dbReference>
<evidence type="ECO:0000313" key="1">
    <source>
        <dbReference type="EMBL" id="KAJ1142285.1"/>
    </source>
</evidence>
<reference evidence="1" key="1">
    <citation type="journal article" date="2022" name="bioRxiv">
        <title>Sequencing and chromosome-scale assembly of the giantPleurodeles waltlgenome.</title>
        <authorList>
            <person name="Brown T."/>
            <person name="Elewa A."/>
            <person name="Iarovenko S."/>
            <person name="Subramanian E."/>
            <person name="Araus A.J."/>
            <person name="Petzold A."/>
            <person name="Susuki M."/>
            <person name="Suzuki K.-i.T."/>
            <person name="Hayashi T."/>
            <person name="Toyoda A."/>
            <person name="Oliveira C."/>
            <person name="Osipova E."/>
            <person name="Leigh N.D."/>
            <person name="Simon A."/>
            <person name="Yun M.H."/>
        </authorList>
    </citation>
    <scope>NUCLEOTIDE SEQUENCE</scope>
    <source>
        <strain evidence="1">20211129_DDA</strain>
        <tissue evidence="1">Liver</tissue>
    </source>
</reference>
<accession>A0AAV7QSZ3</accession>